<organism evidence="1 2">
    <name type="scientific">Caerostris darwini</name>
    <dbReference type="NCBI Taxonomy" id="1538125"/>
    <lineage>
        <taxon>Eukaryota</taxon>
        <taxon>Metazoa</taxon>
        <taxon>Ecdysozoa</taxon>
        <taxon>Arthropoda</taxon>
        <taxon>Chelicerata</taxon>
        <taxon>Arachnida</taxon>
        <taxon>Araneae</taxon>
        <taxon>Araneomorphae</taxon>
        <taxon>Entelegynae</taxon>
        <taxon>Araneoidea</taxon>
        <taxon>Araneidae</taxon>
        <taxon>Caerostris</taxon>
    </lineage>
</organism>
<proteinExistence type="predicted"/>
<evidence type="ECO:0000313" key="1">
    <source>
        <dbReference type="EMBL" id="GIY73683.1"/>
    </source>
</evidence>
<evidence type="ECO:0000313" key="2">
    <source>
        <dbReference type="Proteomes" id="UP001054837"/>
    </source>
</evidence>
<accession>A0AAV4VW42</accession>
<dbReference type="AlphaFoldDB" id="A0AAV4VW42"/>
<name>A0AAV4VW42_9ARAC</name>
<gene>
    <name evidence="1" type="primary">AVEN_100794_1</name>
    <name evidence="1" type="ORF">CDAR_464041</name>
</gene>
<keyword evidence="2" id="KW-1185">Reference proteome</keyword>
<protein>
    <submittedName>
        <fullName evidence="1">Uncharacterized protein</fullName>
    </submittedName>
</protein>
<reference evidence="1 2" key="1">
    <citation type="submission" date="2021-06" db="EMBL/GenBank/DDBJ databases">
        <title>Caerostris darwini draft genome.</title>
        <authorList>
            <person name="Kono N."/>
            <person name="Arakawa K."/>
        </authorList>
    </citation>
    <scope>NUCLEOTIDE SEQUENCE [LARGE SCALE GENOMIC DNA]</scope>
</reference>
<comment type="caution">
    <text evidence="1">The sequence shown here is derived from an EMBL/GenBank/DDBJ whole genome shotgun (WGS) entry which is preliminary data.</text>
</comment>
<sequence length="301" mass="34619">MITPKHKKWCVSETGVSAEDVSRVSSGAYQVESPDTTPESVHLTPKAPSPVPFYGASPFSQALQKMHNEIKKYEGQREHIVRFVELAPFVRDFHMIREELEFLLKEYIPGCQSEGVEPEMALNTLENLLHELSESLEERRGFKPALRSPPVSEEIQAAEFLLREDRAKEAIKDYKRVYYIVQSALEREIPAFHRNERAYITAWYEYPSSFFCFTSPLYNSRSTGDGQEDQTTPSLGCPDERAGMWFSRKPLSNKDSCSAQFMGHPVYVEPEKELFPVEEQVKNDPKIMNEKEMSCLVYKSK</sequence>
<dbReference type="Proteomes" id="UP001054837">
    <property type="component" value="Unassembled WGS sequence"/>
</dbReference>
<dbReference type="EMBL" id="BPLQ01013634">
    <property type="protein sequence ID" value="GIY73683.1"/>
    <property type="molecule type" value="Genomic_DNA"/>
</dbReference>